<dbReference type="AlphaFoldDB" id="A0A645AHS2"/>
<dbReference type="GO" id="GO:0016020">
    <property type="term" value="C:membrane"/>
    <property type="evidence" value="ECO:0007669"/>
    <property type="project" value="GOC"/>
</dbReference>
<dbReference type="EMBL" id="VSSQ01014001">
    <property type="protein sequence ID" value="MPM52730.1"/>
    <property type="molecule type" value="Genomic_DNA"/>
</dbReference>
<dbReference type="Gene3D" id="1.10.1200.10">
    <property type="entry name" value="ACP-like"/>
    <property type="match status" value="1"/>
</dbReference>
<dbReference type="InterPro" id="IPR006162">
    <property type="entry name" value="Ppantetheine_attach_site"/>
</dbReference>
<gene>
    <name evidence="8" type="primary">acpP_42</name>
    <name evidence="8" type="ORF">SDC9_99491</name>
</gene>
<evidence type="ECO:0000256" key="6">
    <source>
        <dbReference type="ARBA" id="ARBA00023160"/>
    </source>
</evidence>
<dbReference type="GO" id="GO:0000035">
    <property type="term" value="F:acyl binding"/>
    <property type="evidence" value="ECO:0007669"/>
    <property type="project" value="TreeGrafter"/>
</dbReference>
<dbReference type="PROSITE" id="PS50075">
    <property type="entry name" value="CARRIER"/>
    <property type="match status" value="1"/>
</dbReference>
<keyword evidence="6" id="KW-0275">Fatty acid biosynthesis</keyword>
<dbReference type="InterPro" id="IPR009081">
    <property type="entry name" value="PP-bd_ACP"/>
</dbReference>
<dbReference type="PANTHER" id="PTHR20863">
    <property type="entry name" value="ACYL CARRIER PROTEIN"/>
    <property type="match status" value="1"/>
</dbReference>
<keyword evidence="5" id="KW-0443">Lipid metabolism</keyword>
<dbReference type="GO" id="GO:0009245">
    <property type="term" value="P:lipid A biosynthetic process"/>
    <property type="evidence" value="ECO:0007669"/>
    <property type="project" value="TreeGrafter"/>
</dbReference>
<evidence type="ECO:0000259" key="7">
    <source>
        <dbReference type="PROSITE" id="PS50075"/>
    </source>
</evidence>
<dbReference type="Pfam" id="PF00550">
    <property type="entry name" value="PP-binding"/>
    <property type="match status" value="1"/>
</dbReference>
<dbReference type="GO" id="GO:0000036">
    <property type="term" value="F:acyl carrier activity"/>
    <property type="evidence" value="ECO:0007669"/>
    <property type="project" value="TreeGrafter"/>
</dbReference>
<organism evidence="8">
    <name type="scientific">bioreactor metagenome</name>
    <dbReference type="NCBI Taxonomy" id="1076179"/>
    <lineage>
        <taxon>unclassified sequences</taxon>
        <taxon>metagenomes</taxon>
        <taxon>ecological metagenomes</taxon>
    </lineage>
</organism>
<sequence>MSNEEVFQTMRDLVAEQFAKEADEVSMETSFEEDLGADSVDLVELVMAMEEAFDVGEIQEDDLSELKTVGDAVRYIAAKLNR</sequence>
<dbReference type="PANTHER" id="PTHR20863:SF76">
    <property type="entry name" value="CARRIER DOMAIN-CONTAINING PROTEIN"/>
    <property type="match status" value="1"/>
</dbReference>
<dbReference type="NCBIfam" id="NF002148">
    <property type="entry name" value="PRK00982.1-2"/>
    <property type="match status" value="1"/>
</dbReference>
<dbReference type="GO" id="GO:0005829">
    <property type="term" value="C:cytosol"/>
    <property type="evidence" value="ECO:0007669"/>
    <property type="project" value="TreeGrafter"/>
</dbReference>
<evidence type="ECO:0000256" key="1">
    <source>
        <dbReference type="ARBA" id="ARBA00022450"/>
    </source>
</evidence>
<keyword evidence="1" id="KW-0596">Phosphopantetheine</keyword>
<dbReference type="PROSITE" id="PS00012">
    <property type="entry name" value="PHOSPHOPANTETHEINE"/>
    <property type="match status" value="1"/>
</dbReference>
<evidence type="ECO:0000256" key="3">
    <source>
        <dbReference type="ARBA" id="ARBA00022553"/>
    </source>
</evidence>
<keyword evidence="4" id="KW-0276">Fatty acid metabolism</keyword>
<reference evidence="8" key="1">
    <citation type="submission" date="2019-08" db="EMBL/GenBank/DDBJ databases">
        <authorList>
            <person name="Kucharzyk K."/>
            <person name="Murdoch R.W."/>
            <person name="Higgins S."/>
            <person name="Loffler F."/>
        </authorList>
    </citation>
    <scope>NUCLEOTIDE SEQUENCE</scope>
</reference>
<accession>A0A645AHS2</accession>
<name>A0A645AHS2_9ZZZZ</name>
<dbReference type="InterPro" id="IPR003231">
    <property type="entry name" value="ACP"/>
</dbReference>
<keyword evidence="2" id="KW-0444">Lipid biosynthesis</keyword>
<feature type="domain" description="Carrier" evidence="7">
    <location>
        <begin position="4"/>
        <end position="80"/>
    </location>
</feature>
<dbReference type="NCBIfam" id="TIGR00517">
    <property type="entry name" value="acyl_carrier"/>
    <property type="match status" value="1"/>
</dbReference>
<dbReference type="NCBIfam" id="NF002150">
    <property type="entry name" value="PRK00982.1-4"/>
    <property type="match status" value="1"/>
</dbReference>
<evidence type="ECO:0000256" key="5">
    <source>
        <dbReference type="ARBA" id="ARBA00023098"/>
    </source>
</evidence>
<evidence type="ECO:0000256" key="4">
    <source>
        <dbReference type="ARBA" id="ARBA00022832"/>
    </source>
</evidence>
<protein>
    <submittedName>
        <fullName evidence="8">Acyl carrier protein</fullName>
    </submittedName>
</protein>
<evidence type="ECO:0000256" key="2">
    <source>
        <dbReference type="ARBA" id="ARBA00022516"/>
    </source>
</evidence>
<comment type="caution">
    <text evidence="8">The sequence shown here is derived from an EMBL/GenBank/DDBJ whole genome shotgun (WGS) entry which is preliminary data.</text>
</comment>
<keyword evidence="3" id="KW-0597">Phosphoprotein</keyword>
<proteinExistence type="inferred from homology"/>
<dbReference type="SUPFAM" id="SSF47336">
    <property type="entry name" value="ACP-like"/>
    <property type="match status" value="1"/>
</dbReference>
<dbReference type="InterPro" id="IPR036736">
    <property type="entry name" value="ACP-like_sf"/>
</dbReference>
<evidence type="ECO:0000313" key="8">
    <source>
        <dbReference type="EMBL" id="MPM52730.1"/>
    </source>
</evidence>
<dbReference type="HAMAP" id="MF_01217">
    <property type="entry name" value="Acyl_carrier"/>
    <property type="match status" value="1"/>
</dbReference>